<dbReference type="PANTHER" id="PTHR24373:SF275">
    <property type="entry name" value="TIR DOMAIN-CONTAINING PROTEIN"/>
    <property type="match status" value="1"/>
</dbReference>
<evidence type="ECO:0000256" key="5">
    <source>
        <dbReference type="SAM" id="Phobius"/>
    </source>
</evidence>
<sequence length="587" mass="66111">MAQYWSNIFMLLLRALIFAPQALLHGFQCPISCSCSFSEWFVKCSNASLSSLPSGIPHTTVELDLQFNQFNSLREDTFPDLLELSTLYLGNSQVRQIEPGAFQGVRNLYHLYLDNCLLEEIPGGVFENLTNLAFLHLEHNCIAYISPGAFSSLKRLSSLDLSYNRLTELSDQALRGLEQLRQLHLSTNLIANLSARALPGKLRTLYLDQNQLDKVPGTIRTSTTLSTLHLSGNHISQLTSLSFGRKLRSLKQLFLDNLDLKKIATLAFKRLRRLEVLSLRNNSLESLPSLESLKYLSILYLTGNKWQCDCNLIWLRTWQKKAMRKERSLVECGSPKALQGQLLVNTELQKLTCPPFQIDSAFNSSANTALKTTIPPNERLLPQATTAQTTTAATFTTLITSRIISTARTSTQNNYHVLEKYDPCLPNHISSIHTQEKGDTALVVTWSSSGDHDQFEVRCKSAVDEQILRVTGGLTEMEFHHLQPGTEYRICIIPQNDNLLKCVAPTAQQCTSGHTRTHPVPQHRSLALGIGVTASILALMALPLFAFYRQRFQQIQFRRYYDEDSPSFQCQGIPQSKLTTEPVYETL</sequence>
<proteinExistence type="predicted"/>
<name>A0ABM1KLR1_GEKJA</name>
<feature type="signal peptide" evidence="6">
    <location>
        <begin position="1"/>
        <end position="24"/>
    </location>
</feature>
<gene>
    <name evidence="9" type="primary">LOC107117109</name>
</gene>
<keyword evidence="3" id="KW-0677">Repeat</keyword>
<protein>
    <submittedName>
        <fullName evidence="9">Chondroadherin-like</fullName>
    </submittedName>
</protein>
<reference evidence="9" key="1">
    <citation type="submission" date="2025-08" db="UniProtKB">
        <authorList>
            <consortium name="RefSeq"/>
        </authorList>
    </citation>
    <scope>IDENTIFICATION</scope>
</reference>
<accession>A0ABM1KLR1</accession>
<evidence type="ECO:0000259" key="7">
    <source>
        <dbReference type="PROSITE" id="PS50853"/>
    </source>
</evidence>
<dbReference type="RefSeq" id="XP_015274648.1">
    <property type="nucleotide sequence ID" value="XM_015419162.1"/>
</dbReference>
<dbReference type="Pfam" id="PF13855">
    <property type="entry name" value="LRR_8"/>
    <property type="match status" value="2"/>
</dbReference>
<dbReference type="Proteomes" id="UP000694871">
    <property type="component" value="Unplaced"/>
</dbReference>
<dbReference type="Gene3D" id="2.60.40.10">
    <property type="entry name" value="Immunoglobulins"/>
    <property type="match status" value="1"/>
</dbReference>
<dbReference type="PROSITE" id="PS51450">
    <property type="entry name" value="LRR"/>
    <property type="match status" value="4"/>
</dbReference>
<dbReference type="SMART" id="SM00082">
    <property type="entry name" value="LRRCT"/>
    <property type="match status" value="1"/>
</dbReference>
<keyword evidence="2 6" id="KW-0732">Signal</keyword>
<organism evidence="8 9">
    <name type="scientific">Gekko japonicus</name>
    <name type="common">Schlegel's Japanese gecko</name>
    <dbReference type="NCBI Taxonomy" id="146911"/>
    <lineage>
        <taxon>Eukaryota</taxon>
        <taxon>Metazoa</taxon>
        <taxon>Chordata</taxon>
        <taxon>Craniata</taxon>
        <taxon>Vertebrata</taxon>
        <taxon>Euteleostomi</taxon>
        <taxon>Lepidosauria</taxon>
        <taxon>Squamata</taxon>
        <taxon>Bifurcata</taxon>
        <taxon>Gekkota</taxon>
        <taxon>Gekkonidae</taxon>
        <taxon>Gekkoninae</taxon>
        <taxon>Gekko</taxon>
    </lineage>
</organism>
<evidence type="ECO:0000256" key="2">
    <source>
        <dbReference type="ARBA" id="ARBA00022729"/>
    </source>
</evidence>
<keyword evidence="5" id="KW-0472">Membrane</keyword>
<dbReference type="CDD" id="cd00063">
    <property type="entry name" value="FN3"/>
    <property type="match status" value="1"/>
</dbReference>
<keyword evidence="8" id="KW-1185">Reference proteome</keyword>
<dbReference type="GeneID" id="107117109"/>
<dbReference type="InterPro" id="IPR001611">
    <property type="entry name" value="Leu-rich_rpt"/>
</dbReference>
<feature type="chain" id="PRO_5046254225" evidence="6">
    <location>
        <begin position="25"/>
        <end position="587"/>
    </location>
</feature>
<keyword evidence="4" id="KW-1015">Disulfide bond</keyword>
<dbReference type="SMART" id="SM00369">
    <property type="entry name" value="LRR_TYP"/>
    <property type="match status" value="10"/>
</dbReference>
<dbReference type="SUPFAM" id="SSF52058">
    <property type="entry name" value="L domain-like"/>
    <property type="match status" value="1"/>
</dbReference>
<dbReference type="SUPFAM" id="SSF49265">
    <property type="entry name" value="Fibronectin type III"/>
    <property type="match status" value="1"/>
</dbReference>
<dbReference type="Gene3D" id="3.80.10.10">
    <property type="entry name" value="Ribonuclease Inhibitor"/>
    <property type="match status" value="2"/>
</dbReference>
<feature type="domain" description="Fibronectin type-III" evidence="7">
    <location>
        <begin position="428"/>
        <end position="520"/>
    </location>
</feature>
<dbReference type="InterPro" id="IPR000483">
    <property type="entry name" value="Cys-rich_flank_reg_C"/>
</dbReference>
<dbReference type="PROSITE" id="PS50853">
    <property type="entry name" value="FN3"/>
    <property type="match status" value="1"/>
</dbReference>
<evidence type="ECO:0000313" key="9">
    <source>
        <dbReference type="RefSeq" id="XP_015274648.1"/>
    </source>
</evidence>
<dbReference type="Pfam" id="PF00041">
    <property type="entry name" value="fn3"/>
    <property type="match status" value="1"/>
</dbReference>
<keyword evidence="5" id="KW-0812">Transmembrane</keyword>
<evidence type="ECO:0000256" key="3">
    <source>
        <dbReference type="ARBA" id="ARBA00022737"/>
    </source>
</evidence>
<keyword evidence="5" id="KW-1133">Transmembrane helix</keyword>
<dbReference type="InterPro" id="IPR036116">
    <property type="entry name" value="FN3_sf"/>
</dbReference>
<dbReference type="InterPro" id="IPR003961">
    <property type="entry name" value="FN3_dom"/>
</dbReference>
<dbReference type="SMART" id="SM00364">
    <property type="entry name" value="LRR_BAC"/>
    <property type="match status" value="5"/>
</dbReference>
<evidence type="ECO:0000313" key="8">
    <source>
        <dbReference type="Proteomes" id="UP000694871"/>
    </source>
</evidence>
<evidence type="ECO:0000256" key="1">
    <source>
        <dbReference type="ARBA" id="ARBA00022614"/>
    </source>
</evidence>
<dbReference type="InterPro" id="IPR032675">
    <property type="entry name" value="LRR_dom_sf"/>
</dbReference>
<dbReference type="InterPro" id="IPR050328">
    <property type="entry name" value="Dev_Immune_Receptor"/>
</dbReference>
<evidence type="ECO:0000256" key="4">
    <source>
        <dbReference type="ARBA" id="ARBA00023157"/>
    </source>
</evidence>
<dbReference type="PRINTS" id="PR00019">
    <property type="entry name" value="LEURICHRPT"/>
</dbReference>
<dbReference type="PANTHER" id="PTHR24373">
    <property type="entry name" value="SLIT RELATED LEUCINE-RICH REPEAT NEURONAL PROTEIN"/>
    <property type="match status" value="1"/>
</dbReference>
<evidence type="ECO:0000256" key="6">
    <source>
        <dbReference type="SAM" id="SignalP"/>
    </source>
</evidence>
<feature type="transmembrane region" description="Helical" evidence="5">
    <location>
        <begin position="526"/>
        <end position="548"/>
    </location>
</feature>
<keyword evidence="1" id="KW-0433">Leucine-rich repeat</keyword>
<dbReference type="InterPro" id="IPR013783">
    <property type="entry name" value="Ig-like_fold"/>
</dbReference>
<dbReference type="InterPro" id="IPR003591">
    <property type="entry name" value="Leu-rich_rpt_typical-subtyp"/>
</dbReference>